<dbReference type="Pfam" id="PF14734">
    <property type="entry name" value="DUF4469"/>
    <property type="match status" value="1"/>
</dbReference>
<name>A0A1M4ZC94_9FLAO</name>
<dbReference type="AlphaFoldDB" id="A0A1M4ZC94"/>
<proteinExistence type="predicted"/>
<dbReference type="CDD" id="cd12843">
    <property type="entry name" value="Bvu_2165_C_like"/>
    <property type="match status" value="1"/>
</dbReference>
<dbReference type="CDD" id="cd13833">
    <property type="entry name" value="HU_IHF_like"/>
    <property type="match status" value="1"/>
</dbReference>
<evidence type="ECO:0000313" key="4">
    <source>
        <dbReference type="Proteomes" id="UP000184518"/>
    </source>
</evidence>
<sequence length="244" mass="26689">MPILHKIKAYLYDNFLTKDNPNDFIARTISERSLNVKEICESAANRGGADVSAAAMEHATELFLKEMAYQLCDGYSVNTGYFTASTLIRGVFDSPSETFNSDKHSILFRFNQGEKLRAEIPTIEVNIIGVAEATSTILQVADVKSGTVNDILTPGRNLKISGSRLKISGDSPANGIYFIETATQERIPVDSGDIVTNNPSELIIVIPDLPAGNYTVEVTTQFSGSSVHLKESRTAFFDKQLTVE</sequence>
<reference evidence="4" key="1">
    <citation type="submission" date="2016-11" db="EMBL/GenBank/DDBJ databases">
        <authorList>
            <person name="Varghese N."/>
            <person name="Submissions S."/>
        </authorList>
    </citation>
    <scope>NUCLEOTIDE SEQUENCE [LARGE SCALE GENOMIC DNA]</scope>
    <source>
        <strain evidence="4">DSM 27619</strain>
    </source>
</reference>
<dbReference type="Proteomes" id="UP000184518">
    <property type="component" value="Unassembled WGS sequence"/>
</dbReference>
<evidence type="ECO:0000259" key="1">
    <source>
        <dbReference type="Pfam" id="PF14734"/>
    </source>
</evidence>
<dbReference type="Pfam" id="PF14848">
    <property type="entry name" value="HU-DNA_bdg"/>
    <property type="match status" value="1"/>
</dbReference>
<dbReference type="Gene3D" id="2.70.50.70">
    <property type="match status" value="1"/>
</dbReference>
<feature type="domain" description="Bvu-2165-like IHF-HU-like DNA-binding" evidence="2">
    <location>
        <begin position="7"/>
        <end position="129"/>
    </location>
</feature>
<dbReference type="InterPro" id="IPR027824">
    <property type="entry name" value="DUF4469"/>
</dbReference>
<feature type="domain" description="DUF4469" evidence="1">
    <location>
        <begin position="137"/>
        <end position="234"/>
    </location>
</feature>
<dbReference type="STRING" id="1416778.SAMN05443633_103115"/>
<dbReference type="OrthoDB" id="1117166at2"/>
<dbReference type="EMBL" id="FQUT01000003">
    <property type="protein sequence ID" value="SHF15427.1"/>
    <property type="molecule type" value="Genomic_DNA"/>
</dbReference>
<evidence type="ECO:0000313" key="3">
    <source>
        <dbReference type="EMBL" id="SHF15427.1"/>
    </source>
</evidence>
<protein>
    <submittedName>
        <fullName evidence="3">Uncharacterized protein</fullName>
    </submittedName>
</protein>
<keyword evidence="4" id="KW-1185">Reference proteome</keyword>
<dbReference type="RefSeq" id="WP_072954674.1">
    <property type="nucleotide sequence ID" value="NZ_FQUT01000003.1"/>
</dbReference>
<gene>
    <name evidence="3" type="ORF">SAMN05443633_103115</name>
</gene>
<evidence type="ECO:0000259" key="2">
    <source>
        <dbReference type="Pfam" id="PF14848"/>
    </source>
</evidence>
<dbReference type="InterPro" id="IPR049893">
    <property type="entry name" value="Bvu_2165-like_IHF-HU-DNA_bdg"/>
</dbReference>
<accession>A0A1M4ZC94</accession>
<organism evidence="3 4">
    <name type="scientific">Chryseobacterium arachidis</name>
    <dbReference type="NCBI Taxonomy" id="1416778"/>
    <lineage>
        <taxon>Bacteria</taxon>
        <taxon>Pseudomonadati</taxon>
        <taxon>Bacteroidota</taxon>
        <taxon>Flavobacteriia</taxon>
        <taxon>Flavobacteriales</taxon>
        <taxon>Weeksellaceae</taxon>
        <taxon>Chryseobacterium group</taxon>
        <taxon>Chryseobacterium</taxon>
    </lineage>
</organism>